<keyword evidence="2" id="KW-1185">Reference proteome</keyword>
<protein>
    <submittedName>
        <fullName evidence="1">DUF1905 domain-containing protein</fullName>
    </submittedName>
</protein>
<organism evidence="1 2">
    <name type="scientific">Methylophilus medardicus</name>
    <dbReference type="NCBI Taxonomy" id="2588534"/>
    <lineage>
        <taxon>Bacteria</taxon>
        <taxon>Pseudomonadati</taxon>
        <taxon>Pseudomonadota</taxon>
        <taxon>Betaproteobacteria</taxon>
        <taxon>Nitrosomonadales</taxon>
        <taxon>Methylophilaceae</taxon>
        <taxon>Methylophilus</taxon>
    </lineage>
</organism>
<dbReference type="KEGG" id="mmec:FIU01_02650"/>
<proteinExistence type="predicted"/>
<name>A0A5B8CQP4_9PROT</name>
<evidence type="ECO:0000313" key="2">
    <source>
        <dbReference type="Proteomes" id="UP000311008"/>
    </source>
</evidence>
<sequence>MDGLQYTFSGVIKQWLGSKSTWHYVRLPLTMSDEIKTLSQYHQSKRRGWGAVKVEATIGALSWQTSIFPAFDQGCYALFLKADIRKQAALRVDDTVTLQLTLFI</sequence>
<dbReference type="EMBL" id="CP040946">
    <property type="protein sequence ID" value="QDC43537.1"/>
    <property type="molecule type" value="Genomic_DNA"/>
</dbReference>
<dbReference type="RefSeq" id="WP_140002689.1">
    <property type="nucleotide sequence ID" value="NZ_CP040946.1"/>
</dbReference>
<evidence type="ECO:0000313" key="1">
    <source>
        <dbReference type="EMBL" id="QDC43537.1"/>
    </source>
</evidence>
<dbReference type="Pfam" id="PF08922">
    <property type="entry name" value="DUF1905"/>
    <property type="match status" value="1"/>
</dbReference>
<dbReference type="Proteomes" id="UP000311008">
    <property type="component" value="Chromosome"/>
</dbReference>
<dbReference type="AlphaFoldDB" id="A0A5B8CQP4"/>
<dbReference type="InterPro" id="IPR015018">
    <property type="entry name" value="DUF1905"/>
</dbReference>
<accession>A0A5B8CQP4</accession>
<dbReference type="Gene3D" id="2.40.30.100">
    <property type="entry name" value="AF2212/PG0164-like"/>
    <property type="match status" value="1"/>
</dbReference>
<gene>
    <name evidence="1" type="ORF">FIU01_02650</name>
</gene>
<reference evidence="2" key="1">
    <citation type="journal article" date="2019" name="ISME J.">
        <title>Evolution in action: habitat transition from sediment to the pelagial leads to genome streamlining in Methylophilaceae.</title>
        <authorList>
            <person name="Salcher M."/>
            <person name="Schaefle D."/>
            <person name="Kaspar M."/>
            <person name="Neuenschwander S.M."/>
            <person name="Ghai R."/>
        </authorList>
    </citation>
    <scope>NUCLEOTIDE SEQUENCE [LARGE SCALE GENOMIC DNA]</scope>
    <source>
        <strain evidence="2">MMS-M-51</strain>
    </source>
</reference>
<dbReference type="SUPFAM" id="SSF141694">
    <property type="entry name" value="AF2212/PG0164-like"/>
    <property type="match status" value="1"/>
</dbReference>
<dbReference type="InterPro" id="IPR037079">
    <property type="entry name" value="AF2212/PG0164-like_sf"/>
</dbReference>
<dbReference type="OrthoDB" id="9808666at2"/>